<dbReference type="InterPro" id="IPR057596">
    <property type="entry name" value="RDRP_core"/>
</dbReference>
<keyword evidence="1" id="KW-0808">Transferase</keyword>
<evidence type="ECO:0000259" key="2">
    <source>
        <dbReference type="Pfam" id="PF05183"/>
    </source>
</evidence>
<feature type="domain" description="RDRP core" evidence="2">
    <location>
        <begin position="105"/>
        <end position="674"/>
    </location>
</feature>
<keyword evidence="3" id="KW-1185">Reference proteome</keyword>
<dbReference type="PANTHER" id="PTHR23079:SF57">
    <property type="entry name" value="RNA-DIRECTED RNA POLYMERASE"/>
    <property type="match status" value="1"/>
</dbReference>
<dbReference type="EC" id="2.7.7.48" evidence="1"/>
<keyword evidence="1" id="KW-0694">RNA-binding</keyword>
<evidence type="ECO:0000313" key="4">
    <source>
        <dbReference type="WBParaSite" id="PDA_v2.g21697.t1"/>
    </source>
</evidence>
<organism evidence="3 4">
    <name type="scientific">Panagrolaimus davidi</name>
    <dbReference type="NCBI Taxonomy" id="227884"/>
    <lineage>
        <taxon>Eukaryota</taxon>
        <taxon>Metazoa</taxon>
        <taxon>Ecdysozoa</taxon>
        <taxon>Nematoda</taxon>
        <taxon>Chromadorea</taxon>
        <taxon>Rhabditida</taxon>
        <taxon>Tylenchina</taxon>
        <taxon>Panagrolaimomorpha</taxon>
        <taxon>Panagrolaimoidea</taxon>
        <taxon>Panagrolaimidae</taxon>
        <taxon>Panagrolaimus</taxon>
    </lineage>
</organism>
<sequence>MGPSEKSLNVISRLPPNAKYFLECIYSLGSVGHFLMDYYLFKKDDIKLLQEFGRKNQWVLVNEYFRTMFIFLKKDISLASLNFNPNDFPEKQNLDGHVSIKNIIITPTKILKEDEEETSNNRAFRRLGTENISQIKFRDEDGSWFPRDQTLLKTKMYDRLINGLTISGRIYHDFGCSSSLFRESGTYFYQAWHQENIVDIINEWAIFKKEPAAKVSARVGLYFSSATEINMKLRNNEIGQLDDIVSPPPRHDHDPPQYTFSDGIGIIDIAFAREIQKQLDLDQLPSAFQFRCLGYKGMVAIDPYNKNLVSNGGQYVVMFRDSQKKFESIRENEIDFEVIKYSSPAPLKLHRSFIALLVALARDQGKLYVVEKRLHELFSSAFLEIIESLFDEKAFTKVLNRLPKHFPMDKLYPEELIQQEFLRTVVEANAVNLGKQLNNKCQIPLPETLGRSCLGVMDETGLLGPNQVYIQYTNDIRSKSPNPLTTVRCGLVGVTKSPMYHMGDIRYLEAVNIPKLKHHIDVIVFSQHGHRPIPDQIGGGDLDGDCYSVFWDPIFLLDHSEPAHFPSPDSSELSKVSINELHHSHAEFRMKYMELNNLQQISNLHTCHITLHHPEHQEVKNLAEKADVAVNSFKSGIFSKPILPAEKPVFFPSFMNKRHEPMFDSDHVLDEIHQRCKRMYLMLQITHNEKSKQRASKEKKFVEASPFSKDLYERYCNELNLLKIKYNIQTEAELFAGVTLDPPGSFNSFKCANKNEEETSSLVQEALRMIIGKFRTLILDKFHGSWRNDMHQKKQNLTTYVLPSYQVPQEMKALWKEFYDLANTEGPALERF</sequence>
<protein>
    <recommendedName>
        <fullName evidence="1">RNA-dependent RNA polymerase</fullName>
        <ecNumber evidence="1">2.7.7.48</ecNumber>
    </recommendedName>
</protein>
<dbReference type="WBParaSite" id="PDA_v2.g21697.t1">
    <property type="protein sequence ID" value="PDA_v2.g21697.t1"/>
    <property type="gene ID" value="PDA_v2.g21697"/>
</dbReference>
<evidence type="ECO:0000313" key="3">
    <source>
        <dbReference type="Proteomes" id="UP000887578"/>
    </source>
</evidence>
<dbReference type="Pfam" id="PF05183">
    <property type="entry name" value="RdRP"/>
    <property type="match status" value="1"/>
</dbReference>
<comment type="catalytic activity">
    <reaction evidence="1">
        <text>RNA(n) + a ribonucleoside 5'-triphosphate = RNA(n+1) + diphosphate</text>
        <dbReference type="Rhea" id="RHEA:21248"/>
        <dbReference type="Rhea" id="RHEA-COMP:14527"/>
        <dbReference type="Rhea" id="RHEA-COMP:17342"/>
        <dbReference type="ChEBI" id="CHEBI:33019"/>
        <dbReference type="ChEBI" id="CHEBI:61557"/>
        <dbReference type="ChEBI" id="CHEBI:140395"/>
        <dbReference type="EC" id="2.7.7.48"/>
    </reaction>
</comment>
<dbReference type="GO" id="GO:0030422">
    <property type="term" value="P:siRNA processing"/>
    <property type="evidence" value="ECO:0007669"/>
    <property type="project" value="TreeGrafter"/>
</dbReference>
<keyword evidence="1" id="KW-0696">RNA-directed RNA polymerase</keyword>
<name>A0A914PTY9_9BILA</name>
<reference evidence="4" key="1">
    <citation type="submission" date="2022-11" db="UniProtKB">
        <authorList>
            <consortium name="WormBaseParasite"/>
        </authorList>
    </citation>
    <scope>IDENTIFICATION</scope>
</reference>
<dbReference type="GO" id="GO:0003968">
    <property type="term" value="F:RNA-directed RNA polymerase activity"/>
    <property type="evidence" value="ECO:0007669"/>
    <property type="project" value="UniProtKB-KW"/>
</dbReference>
<dbReference type="GO" id="GO:0003723">
    <property type="term" value="F:RNA binding"/>
    <property type="evidence" value="ECO:0007669"/>
    <property type="project" value="UniProtKB-KW"/>
</dbReference>
<keyword evidence="1" id="KW-0548">Nucleotidyltransferase</keyword>
<dbReference type="AlphaFoldDB" id="A0A914PTY9"/>
<dbReference type="InterPro" id="IPR007855">
    <property type="entry name" value="RDRP"/>
</dbReference>
<dbReference type="PANTHER" id="PTHR23079">
    <property type="entry name" value="RNA-DEPENDENT RNA POLYMERASE"/>
    <property type="match status" value="1"/>
</dbReference>
<proteinExistence type="inferred from homology"/>
<accession>A0A914PTY9</accession>
<evidence type="ECO:0000256" key="1">
    <source>
        <dbReference type="RuleBase" id="RU363098"/>
    </source>
</evidence>
<dbReference type="Proteomes" id="UP000887578">
    <property type="component" value="Unplaced"/>
</dbReference>
<comment type="similarity">
    <text evidence="1">Belongs to the RdRP family.</text>
</comment>
<dbReference type="GO" id="GO:0031380">
    <property type="term" value="C:nuclear RNA-directed RNA polymerase complex"/>
    <property type="evidence" value="ECO:0007669"/>
    <property type="project" value="TreeGrafter"/>
</dbReference>